<keyword evidence="1" id="KW-0547">Nucleotide-binding</keyword>
<keyword evidence="3" id="KW-1185">Reference proteome</keyword>
<protein>
    <submittedName>
        <fullName evidence="4">Protein kinase domain-containing protein</fullName>
    </submittedName>
</protein>
<proteinExistence type="predicted"/>
<dbReference type="Gene3D" id="3.30.200.20">
    <property type="entry name" value="Phosphorylase Kinase, domain 1"/>
    <property type="match status" value="1"/>
</dbReference>
<dbReference type="InterPro" id="IPR000719">
    <property type="entry name" value="Prot_kinase_dom"/>
</dbReference>
<dbReference type="InterPro" id="IPR017441">
    <property type="entry name" value="Protein_kinase_ATP_BS"/>
</dbReference>
<dbReference type="AlphaFoldDB" id="A0A914HI34"/>
<dbReference type="InterPro" id="IPR011009">
    <property type="entry name" value="Kinase-like_dom_sf"/>
</dbReference>
<evidence type="ECO:0000256" key="1">
    <source>
        <dbReference type="PROSITE-ProRule" id="PRU10141"/>
    </source>
</evidence>
<keyword evidence="1" id="KW-0067">ATP-binding</keyword>
<feature type="domain" description="Protein kinase" evidence="2">
    <location>
        <begin position="10"/>
        <end position="88"/>
    </location>
</feature>
<dbReference type="Proteomes" id="UP000887572">
    <property type="component" value="Unplaced"/>
</dbReference>
<dbReference type="GO" id="GO:0005524">
    <property type="term" value="F:ATP binding"/>
    <property type="evidence" value="ECO:0007669"/>
    <property type="project" value="UniProtKB-UniRule"/>
</dbReference>
<accession>A0A914HI34</accession>
<dbReference type="WBParaSite" id="Gr19_v10_g1736.t1">
    <property type="protein sequence ID" value="Gr19_v10_g1736.t1"/>
    <property type="gene ID" value="Gr19_v10_g1736"/>
</dbReference>
<dbReference type="PROSITE" id="PS00107">
    <property type="entry name" value="PROTEIN_KINASE_ATP"/>
    <property type="match status" value="1"/>
</dbReference>
<reference evidence="4" key="1">
    <citation type="submission" date="2022-11" db="UniProtKB">
        <authorList>
            <consortium name="WormBaseParasite"/>
        </authorList>
    </citation>
    <scope>IDENTIFICATION</scope>
</reference>
<evidence type="ECO:0000259" key="2">
    <source>
        <dbReference type="PROSITE" id="PS50011"/>
    </source>
</evidence>
<dbReference type="SUPFAM" id="SSF56112">
    <property type="entry name" value="Protein kinase-like (PK-like)"/>
    <property type="match status" value="1"/>
</dbReference>
<dbReference type="GO" id="GO:0004672">
    <property type="term" value="F:protein kinase activity"/>
    <property type="evidence" value="ECO:0007669"/>
    <property type="project" value="InterPro"/>
</dbReference>
<name>A0A914HI34_GLORO</name>
<organism evidence="3 4">
    <name type="scientific">Globodera rostochiensis</name>
    <name type="common">Golden nematode worm</name>
    <name type="synonym">Heterodera rostochiensis</name>
    <dbReference type="NCBI Taxonomy" id="31243"/>
    <lineage>
        <taxon>Eukaryota</taxon>
        <taxon>Metazoa</taxon>
        <taxon>Ecdysozoa</taxon>
        <taxon>Nematoda</taxon>
        <taxon>Chromadorea</taxon>
        <taxon>Rhabditida</taxon>
        <taxon>Tylenchina</taxon>
        <taxon>Tylenchomorpha</taxon>
        <taxon>Tylenchoidea</taxon>
        <taxon>Heteroderidae</taxon>
        <taxon>Heteroderinae</taxon>
        <taxon>Globodera</taxon>
    </lineage>
</organism>
<feature type="binding site" evidence="1">
    <location>
        <position position="46"/>
    </location>
    <ligand>
        <name>ATP</name>
        <dbReference type="ChEBI" id="CHEBI:30616"/>
    </ligand>
</feature>
<evidence type="ECO:0000313" key="4">
    <source>
        <dbReference type="WBParaSite" id="Gr19_v10_g1736.t1"/>
    </source>
</evidence>
<sequence>MDRTLKKLLIQKDDELGKGGFGKVFVAFVKNGEALGIPENRCLAVKEIELDGRGNISSKGFRNSAKVLNKIEKLDDAKKRHLLKIYDL</sequence>
<dbReference type="PROSITE" id="PS50011">
    <property type="entry name" value="PROTEIN_KINASE_DOM"/>
    <property type="match status" value="1"/>
</dbReference>
<evidence type="ECO:0000313" key="3">
    <source>
        <dbReference type="Proteomes" id="UP000887572"/>
    </source>
</evidence>